<dbReference type="Pfam" id="PF01177">
    <property type="entry name" value="Asp_Glu_race"/>
    <property type="match status" value="1"/>
</dbReference>
<dbReference type="Proteomes" id="UP000584642">
    <property type="component" value="Unassembled WGS sequence"/>
</dbReference>
<dbReference type="EMBL" id="JABFDB010000014">
    <property type="protein sequence ID" value="NYZ21899.1"/>
    <property type="molecule type" value="Genomic_DNA"/>
</dbReference>
<reference evidence="2 3" key="1">
    <citation type="submission" date="2020-05" db="EMBL/GenBank/DDBJ databases">
        <title>Azospirillum oleiclasticum sp. nov, a nitrogen-fixing and heavy crude oil-emulsifying bacterium isolated from the crude oil of Yumen Oilfield.</title>
        <authorList>
            <person name="Wu D."/>
            <person name="Cai M."/>
            <person name="Zhang X."/>
        </authorList>
    </citation>
    <scope>NUCLEOTIDE SEQUENCE [LARGE SCALE GENOMIC DNA]</scope>
    <source>
        <strain evidence="2 3">ROY-1-1-2</strain>
    </source>
</reference>
<evidence type="ECO:0000256" key="1">
    <source>
        <dbReference type="ARBA" id="ARBA00038414"/>
    </source>
</evidence>
<accession>A0ABX2TC38</accession>
<proteinExistence type="inferred from homology"/>
<comment type="caution">
    <text evidence="2">The sequence shown here is derived from an EMBL/GenBank/DDBJ whole genome shotgun (WGS) entry which is preliminary data.</text>
</comment>
<dbReference type="InterPro" id="IPR052186">
    <property type="entry name" value="Hydantoin_racemase-like"/>
</dbReference>
<evidence type="ECO:0000313" key="3">
    <source>
        <dbReference type="Proteomes" id="UP000584642"/>
    </source>
</evidence>
<dbReference type="Gene3D" id="3.40.50.12500">
    <property type="match status" value="1"/>
</dbReference>
<dbReference type="PANTHER" id="PTHR28047">
    <property type="entry name" value="PROTEIN DCG1"/>
    <property type="match status" value="1"/>
</dbReference>
<name>A0ABX2TC38_9PROT</name>
<evidence type="ECO:0000313" key="2">
    <source>
        <dbReference type="EMBL" id="NYZ21899.1"/>
    </source>
</evidence>
<organism evidence="2 3">
    <name type="scientific">Azospirillum oleiclasticum</name>
    <dbReference type="NCBI Taxonomy" id="2735135"/>
    <lineage>
        <taxon>Bacteria</taxon>
        <taxon>Pseudomonadati</taxon>
        <taxon>Pseudomonadota</taxon>
        <taxon>Alphaproteobacteria</taxon>
        <taxon>Rhodospirillales</taxon>
        <taxon>Azospirillaceae</taxon>
        <taxon>Azospirillum</taxon>
    </lineage>
</organism>
<keyword evidence="3" id="KW-1185">Reference proteome</keyword>
<sequence>MRILVVNPNSTASMTAKIGRAAQLVAAPGTEILAVNPPDTPASIEGYVDEALCLPGLLATIDRYAGPGAGGPGVHGDVAGTVIACFDDPGLDAARALTAKPVVGVCEAAVRMATLVAGRFSIVTTTSRSVPAIEHLAQRYGVAGRCRVRAAAVPVLALEEPGSDARRRVGAEIARALEEDGAEAIVLGCAGMADLARDYTAEFGVPVIDGVTAAVKLVEGLAALGLTTAKRGGYAFPAPK</sequence>
<comment type="similarity">
    <text evidence="1">Belongs to the HyuE racemase family.</text>
</comment>
<gene>
    <name evidence="2" type="ORF">HND93_19470</name>
</gene>
<dbReference type="InterPro" id="IPR053714">
    <property type="entry name" value="Iso_Racemase_Enz_sf"/>
</dbReference>
<dbReference type="PANTHER" id="PTHR28047:SF5">
    <property type="entry name" value="PROTEIN DCG1"/>
    <property type="match status" value="1"/>
</dbReference>
<dbReference type="RefSeq" id="WP_180283674.1">
    <property type="nucleotide sequence ID" value="NZ_JABFDB010000014.1"/>
</dbReference>
<dbReference type="InterPro" id="IPR015942">
    <property type="entry name" value="Asp/Glu/hydantoin_racemase"/>
</dbReference>
<protein>
    <submittedName>
        <fullName evidence="2">Aspartate/glutamate racemase family protein</fullName>
    </submittedName>
</protein>